<organism evidence="2 3">
    <name type="scientific">Streptococcus sanguinis</name>
    <dbReference type="NCBI Taxonomy" id="1305"/>
    <lineage>
        <taxon>Bacteria</taxon>
        <taxon>Bacillati</taxon>
        <taxon>Bacillota</taxon>
        <taxon>Bacilli</taxon>
        <taxon>Lactobacillales</taxon>
        <taxon>Streptococcaceae</taxon>
        <taxon>Streptococcus</taxon>
    </lineage>
</organism>
<reference evidence="2 3" key="1">
    <citation type="submission" date="2019-06" db="EMBL/GenBank/DDBJ databases">
        <title>The organization of the Streptococcus sanguinis genomes.</title>
        <authorList>
            <person name="Wang H.Y."/>
            <person name="Chen Y.Y.M."/>
            <person name="Wu C.H."/>
        </authorList>
    </citation>
    <scope>NUCLEOTIDE SEQUENCE [LARGE SCALE GENOMIC DNA]</scope>
    <source>
        <strain evidence="2 3">CGMH058</strain>
    </source>
</reference>
<evidence type="ECO:0000256" key="1">
    <source>
        <dbReference type="SAM" id="Phobius"/>
    </source>
</evidence>
<dbReference type="RefSeq" id="WP_176799723.1">
    <property type="nucleotide sequence ID" value="NZ_CP040798.1"/>
</dbReference>
<keyword evidence="1" id="KW-0812">Transmembrane</keyword>
<feature type="transmembrane region" description="Helical" evidence="1">
    <location>
        <begin position="6"/>
        <end position="29"/>
    </location>
</feature>
<evidence type="ECO:0000313" key="3">
    <source>
        <dbReference type="Proteomes" id="UP000509535"/>
    </source>
</evidence>
<dbReference type="AlphaFoldDB" id="A0A7H8V457"/>
<evidence type="ECO:0000313" key="2">
    <source>
        <dbReference type="EMBL" id="QLB51109.1"/>
    </source>
</evidence>
<protein>
    <submittedName>
        <fullName evidence="2">Uncharacterized protein</fullName>
    </submittedName>
</protein>
<sequence>MNNLSNFISHFVILSSLLCAWFLPICSVTIRDKYENEKKQMRASVVLMMLLKMFWPNSQVKWGKLKKRG</sequence>
<name>A0A7H8V457_STRSA</name>
<keyword evidence="1" id="KW-0472">Membrane</keyword>
<gene>
    <name evidence="2" type="ORF">FDP16_11995</name>
</gene>
<dbReference type="Proteomes" id="UP000509535">
    <property type="component" value="Chromosome"/>
</dbReference>
<keyword evidence="1" id="KW-1133">Transmembrane helix</keyword>
<accession>A0A7H8V457</accession>
<dbReference type="EMBL" id="CP040798">
    <property type="protein sequence ID" value="QLB51109.1"/>
    <property type="molecule type" value="Genomic_DNA"/>
</dbReference>
<proteinExistence type="predicted"/>